<feature type="domain" description="Flagellar hook-associated protein FlgK helical" evidence="10">
    <location>
        <begin position="92"/>
        <end position="317"/>
    </location>
</feature>
<evidence type="ECO:0000259" key="9">
    <source>
        <dbReference type="Pfam" id="PF06429"/>
    </source>
</evidence>
<dbReference type="GO" id="GO:0005198">
    <property type="term" value="F:structural molecule activity"/>
    <property type="evidence" value="ECO:0007669"/>
    <property type="project" value="UniProtKB-UniRule"/>
</dbReference>
<dbReference type="PANTHER" id="PTHR30033">
    <property type="entry name" value="FLAGELLAR HOOK-ASSOCIATED PROTEIN 1"/>
    <property type="match status" value="1"/>
</dbReference>
<keyword evidence="11" id="KW-0282">Flagellum</keyword>
<keyword evidence="11" id="KW-0969">Cilium</keyword>
<dbReference type="PANTHER" id="PTHR30033:SF1">
    <property type="entry name" value="FLAGELLAR HOOK-ASSOCIATED PROTEIN 1"/>
    <property type="match status" value="1"/>
</dbReference>
<gene>
    <name evidence="7 11" type="primary">flgK</name>
    <name evidence="11" type="ORF">NATSA_04730</name>
</gene>
<dbReference type="AlphaFoldDB" id="A0A8J7S852"/>
<evidence type="ECO:0000259" key="8">
    <source>
        <dbReference type="Pfam" id="PF00460"/>
    </source>
</evidence>
<sequence>MKTLFEISKSGLQSAERSLSVTSNNVINADTPGYSRQRVEKEPVGQHVRGLHSGLGVNITSISRLRNELIDVQLGDKRQEMGFMEEKIKLYEQLETSVASDSGGDLDVRIGSLFDTFSELSNDPQDFSVRNNLVGEARQLSEKMGDMDRSIDRVSDVTRDSVNTTVDKINEILADLASLNKSITVSDAMERPDHASLDVQVQKLEELSELVDIETMTAKNGGLEIRIGGVQVLNQDTHREIVAHNDDVEKQFDLRLENGTSVNASGGKLAAGIDIYENEIPGMKDRLDRIAETLVTEINTLHSSGYGLADDESRDFFDPDFTSASDIRINQEIADNHEHIAASSVAGQAGNGDMAASMAELRNEQLIDGRKVVDYAVNLISEPGSNLAQLRTAADSRESEIRMLEVQQEREAGVNVDEELSKLIQYQNAYQGAARVMSSAQQMYDTLISLVR</sequence>
<dbReference type="RefSeq" id="WP_210510866.1">
    <property type="nucleotide sequence ID" value="NZ_JAFIDN010000003.1"/>
</dbReference>
<evidence type="ECO:0000313" key="12">
    <source>
        <dbReference type="Proteomes" id="UP000673975"/>
    </source>
</evidence>
<dbReference type="SUPFAM" id="SSF64518">
    <property type="entry name" value="Phase 1 flagellin"/>
    <property type="match status" value="1"/>
</dbReference>
<dbReference type="Pfam" id="PF00460">
    <property type="entry name" value="Flg_bb_rod"/>
    <property type="match status" value="1"/>
</dbReference>
<dbReference type="NCBIfam" id="TIGR02492">
    <property type="entry name" value="flgK_ends"/>
    <property type="match status" value="1"/>
</dbReference>
<evidence type="ECO:0000256" key="3">
    <source>
        <dbReference type="ARBA" id="ARBA00009677"/>
    </source>
</evidence>
<evidence type="ECO:0000256" key="7">
    <source>
        <dbReference type="RuleBase" id="RU362065"/>
    </source>
</evidence>
<evidence type="ECO:0000313" key="11">
    <source>
        <dbReference type="EMBL" id="MBP3191966.1"/>
    </source>
</evidence>
<keyword evidence="11" id="KW-0966">Cell projection</keyword>
<comment type="subcellular location">
    <subcellularLocation>
        <location evidence="1 7">Bacterial flagellum</location>
    </subcellularLocation>
    <subcellularLocation>
        <location evidence="2 7">Secreted</location>
    </subcellularLocation>
</comment>
<dbReference type="Proteomes" id="UP000673975">
    <property type="component" value="Unassembled WGS sequence"/>
</dbReference>
<organism evidence="11 12">
    <name type="scientific">Natronogracilivirga saccharolytica</name>
    <dbReference type="NCBI Taxonomy" id="2812953"/>
    <lineage>
        <taxon>Bacteria</taxon>
        <taxon>Pseudomonadati</taxon>
        <taxon>Balneolota</taxon>
        <taxon>Balneolia</taxon>
        <taxon>Balneolales</taxon>
        <taxon>Cyclonatronaceae</taxon>
        <taxon>Natronogracilivirga</taxon>
    </lineage>
</organism>
<evidence type="ECO:0000256" key="5">
    <source>
        <dbReference type="ARBA" id="ARBA00022525"/>
    </source>
</evidence>
<accession>A0A8J7S852</accession>
<keyword evidence="5 7" id="KW-0964">Secreted</keyword>
<dbReference type="GO" id="GO:0009424">
    <property type="term" value="C:bacterial-type flagellum hook"/>
    <property type="evidence" value="ECO:0007669"/>
    <property type="project" value="UniProtKB-UniRule"/>
</dbReference>
<comment type="similarity">
    <text evidence="3 7">Belongs to the flagella basal body rod proteins family.</text>
</comment>
<keyword evidence="12" id="KW-1185">Reference proteome</keyword>
<reference evidence="11" key="1">
    <citation type="submission" date="2021-02" db="EMBL/GenBank/DDBJ databases">
        <title>Natronogracilivirga saccharolytica gen. nov. sp. nov. a new anaerobic, haloalkiliphilic carbohydrate-fermenting bacterium from soda lake and proposing of Cyclonatronumiaceae fam. nov. in the phylum Balneolaeota.</title>
        <authorList>
            <person name="Zhilina T.N."/>
            <person name="Sorokin D.Y."/>
            <person name="Zavarzina D.G."/>
            <person name="Toshchakov S.V."/>
            <person name="Kublanov I.V."/>
        </authorList>
    </citation>
    <scope>NUCLEOTIDE SEQUENCE</scope>
    <source>
        <strain evidence="11">Z-1702</strain>
    </source>
</reference>
<dbReference type="InterPro" id="IPR001444">
    <property type="entry name" value="Flag_bb_rod_N"/>
</dbReference>
<name>A0A8J7S852_9BACT</name>
<dbReference type="InterPro" id="IPR053927">
    <property type="entry name" value="FlgK_helical"/>
</dbReference>
<dbReference type="EMBL" id="JAFIDN010000003">
    <property type="protein sequence ID" value="MBP3191966.1"/>
    <property type="molecule type" value="Genomic_DNA"/>
</dbReference>
<keyword evidence="6 7" id="KW-0975">Bacterial flagellum</keyword>
<dbReference type="PRINTS" id="PR01005">
    <property type="entry name" value="FLGHOOKAP1"/>
</dbReference>
<evidence type="ECO:0000256" key="2">
    <source>
        <dbReference type="ARBA" id="ARBA00004613"/>
    </source>
</evidence>
<feature type="domain" description="Flagellar basal body rod protein N-terminal" evidence="8">
    <location>
        <begin position="7"/>
        <end position="34"/>
    </location>
</feature>
<dbReference type="Pfam" id="PF06429">
    <property type="entry name" value="Flg_bbr_C"/>
    <property type="match status" value="1"/>
</dbReference>
<dbReference type="InterPro" id="IPR010930">
    <property type="entry name" value="Flg_bb/hook_C_dom"/>
</dbReference>
<proteinExistence type="inferred from homology"/>
<evidence type="ECO:0000256" key="1">
    <source>
        <dbReference type="ARBA" id="ARBA00004365"/>
    </source>
</evidence>
<protein>
    <recommendedName>
        <fullName evidence="4 7">Flagellar hook-associated protein 1</fullName>
        <shortName evidence="7">HAP1</shortName>
    </recommendedName>
</protein>
<dbReference type="InterPro" id="IPR002371">
    <property type="entry name" value="FlgK"/>
</dbReference>
<evidence type="ECO:0000256" key="4">
    <source>
        <dbReference type="ARBA" id="ARBA00016244"/>
    </source>
</evidence>
<evidence type="ECO:0000259" key="10">
    <source>
        <dbReference type="Pfam" id="PF22638"/>
    </source>
</evidence>
<dbReference type="Pfam" id="PF22638">
    <property type="entry name" value="FlgK_D1"/>
    <property type="match status" value="1"/>
</dbReference>
<evidence type="ECO:0000256" key="6">
    <source>
        <dbReference type="ARBA" id="ARBA00023143"/>
    </source>
</evidence>
<dbReference type="GO" id="GO:0005576">
    <property type="term" value="C:extracellular region"/>
    <property type="evidence" value="ECO:0007669"/>
    <property type="project" value="UniProtKB-SubCell"/>
</dbReference>
<feature type="domain" description="Flagellar basal-body/hook protein C-terminal" evidence="9">
    <location>
        <begin position="412"/>
        <end position="450"/>
    </location>
</feature>
<comment type="caution">
    <text evidence="11">The sequence shown here is derived from an EMBL/GenBank/DDBJ whole genome shotgun (WGS) entry which is preliminary data.</text>
</comment>
<dbReference type="GO" id="GO:0044780">
    <property type="term" value="P:bacterial-type flagellum assembly"/>
    <property type="evidence" value="ECO:0007669"/>
    <property type="project" value="InterPro"/>
</dbReference>